<sequence length="42" mass="4739">MLTIKGSIEYISSCMYLLPMAIGTFNNMAINLARSIFFFVLC</sequence>
<name>A0A0P0FUC5_9BACE</name>
<dbReference type="AlphaFoldDB" id="A0A0P0FUC5"/>
<evidence type="ECO:0000313" key="2">
    <source>
        <dbReference type="Proteomes" id="UP000061809"/>
    </source>
</evidence>
<protein>
    <submittedName>
        <fullName evidence="1">Uncharacterized protein</fullName>
    </submittedName>
</protein>
<gene>
    <name evidence="1" type="ORF">BcellWH2_03962</name>
</gene>
<proteinExistence type="predicted"/>
<reference evidence="1 2" key="1">
    <citation type="journal article" date="2015" name="Science">
        <title>Genetic determinants of in vivo fitness and diet responsiveness in multiple human gut Bacteroides.</title>
        <authorList>
            <person name="Wu M."/>
            <person name="McNulty N.P."/>
            <person name="Rodionov D.A."/>
            <person name="Khoroshkin M.S."/>
            <person name="Griffin N.W."/>
            <person name="Cheng J."/>
            <person name="Latreille P."/>
            <person name="Kerstetter R.A."/>
            <person name="Terrapon N."/>
            <person name="Henrissat B."/>
            <person name="Osterman A.L."/>
            <person name="Gordon J.I."/>
        </authorList>
    </citation>
    <scope>NUCLEOTIDE SEQUENCE [LARGE SCALE GENOMIC DNA]</scope>
    <source>
        <strain evidence="1 2">WH2</strain>
    </source>
</reference>
<dbReference type="EMBL" id="CP012801">
    <property type="protein sequence ID" value="ALJ61182.1"/>
    <property type="molecule type" value="Genomic_DNA"/>
</dbReference>
<dbReference type="Proteomes" id="UP000061809">
    <property type="component" value="Chromosome"/>
</dbReference>
<accession>A0A0P0FUC5</accession>
<evidence type="ECO:0000313" key="1">
    <source>
        <dbReference type="EMBL" id="ALJ61182.1"/>
    </source>
</evidence>
<dbReference type="PATRIC" id="fig|246787.4.peg.4100"/>
<dbReference type="KEGG" id="bcel:BcellWH2_03962"/>
<organism evidence="1 2">
    <name type="scientific">Bacteroides cellulosilyticus</name>
    <dbReference type="NCBI Taxonomy" id="246787"/>
    <lineage>
        <taxon>Bacteria</taxon>
        <taxon>Pseudomonadati</taxon>
        <taxon>Bacteroidota</taxon>
        <taxon>Bacteroidia</taxon>
        <taxon>Bacteroidales</taxon>
        <taxon>Bacteroidaceae</taxon>
        <taxon>Bacteroides</taxon>
    </lineage>
</organism>